<dbReference type="EMBL" id="CAFZ01000955">
    <property type="protein sequence ID" value="CCA76732.1"/>
    <property type="molecule type" value="Genomic_DNA"/>
</dbReference>
<evidence type="ECO:0000313" key="2">
    <source>
        <dbReference type="Proteomes" id="UP000007148"/>
    </source>
</evidence>
<accession>G4TZI9</accession>
<dbReference type="AlphaFoldDB" id="G4TZI9"/>
<evidence type="ECO:0000313" key="1">
    <source>
        <dbReference type="EMBL" id="CCA76732.1"/>
    </source>
</evidence>
<organism evidence="1 2">
    <name type="scientific">Serendipita indica (strain DSM 11827)</name>
    <name type="common">Root endophyte fungus</name>
    <name type="synonym">Piriformospora indica</name>
    <dbReference type="NCBI Taxonomy" id="1109443"/>
    <lineage>
        <taxon>Eukaryota</taxon>
        <taxon>Fungi</taxon>
        <taxon>Dikarya</taxon>
        <taxon>Basidiomycota</taxon>
        <taxon>Agaricomycotina</taxon>
        <taxon>Agaricomycetes</taxon>
        <taxon>Sebacinales</taxon>
        <taxon>Serendipitaceae</taxon>
        <taxon>Serendipita</taxon>
    </lineage>
</organism>
<proteinExistence type="predicted"/>
<keyword evidence="2" id="KW-1185">Reference proteome</keyword>
<protein>
    <submittedName>
        <fullName evidence="1">Uncharacterized protein</fullName>
    </submittedName>
</protein>
<dbReference type="HOGENOM" id="CLU_3368705_0_0_1"/>
<comment type="caution">
    <text evidence="1">The sequence shown here is derived from an EMBL/GenBank/DDBJ whole genome shotgun (WGS) entry which is preliminary data.</text>
</comment>
<sequence>MKLPALSCNIPYSQILRLGGYWAPSDVGKISYEYQ</sequence>
<dbReference type="InParanoid" id="G4TZI9"/>
<gene>
    <name evidence="1" type="ORF">PIIN_10720</name>
</gene>
<name>G4TZI9_SERID</name>
<reference evidence="1 2" key="1">
    <citation type="journal article" date="2011" name="PLoS Pathog.">
        <title>Endophytic Life Strategies Decoded by Genome and Transcriptome Analyses of the Mutualistic Root Symbiont Piriformospora indica.</title>
        <authorList>
            <person name="Zuccaro A."/>
            <person name="Lahrmann U."/>
            <person name="Guldener U."/>
            <person name="Langen G."/>
            <person name="Pfiffi S."/>
            <person name="Biedenkopf D."/>
            <person name="Wong P."/>
            <person name="Samans B."/>
            <person name="Grimm C."/>
            <person name="Basiewicz M."/>
            <person name="Murat C."/>
            <person name="Martin F."/>
            <person name="Kogel K.H."/>
        </authorList>
    </citation>
    <scope>NUCLEOTIDE SEQUENCE [LARGE SCALE GENOMIC DNA]</scope>
    <source>
        <strain evidence="1 2">DSM 11827</strain>
    </source>
</reference>
<dbReference type="Proteomes" id="UP000007148">
    <property type="component" value="Unassembled WGS sequence"/>
</dbReference>